<dbReference type="InterPro" id="IPR013830">
    <property type="entry name" value="SGNH_hydro"/>
</dbReference>
<comment type="caution">
    <text evidence="2">The sequence shown here is derived from an EMBL/GenBank/DDBJ whole genome shotgun (WGS) entry which is preliminary data.</text>
</comment>
<dbReference type="Proteomes" id="UP000321746">
    <property type="component" value="Unassembled WGS sequence"/>
</dbReference>
<keyword evidence="3" id="KW-1185">Reference proteome</keyword>
<accession>A0A511XQ19</accession>
<dbReference type="GO" id="GO:0016788">
    <property type="term" value="F:hydrolase activity, acting on ester bonds"/>
    <property type="evidence" value="ECO:0007669"/>
    <property type="project" value="UniProtKB-ARBA"/>
</dbReference>
<dbReference type="Pfam" id="PF13472">
    <property type="entry name" value="Lipase_GDSL_2"/>
    <property type="match status" value="1"/>
</dbReference>
<dbReference type="SUPFAM" id="SSF52266">
    <property type="entry name" value="SGNH hydrolase"/>
    <property type="match status" value="1"/>
</dbReference>
<organism evidence="2 3">
    <name type="scientific">Acetobacter oeni</name>
    <dbReference type="NCBI Taxonomy" id="304077"/>
    <lineage>
        <taxon>Bacteria</taxon>
        <taxon>Pseudomonadati</taxon>
        <taxon>Pseudomonadota</taxon>
        <taxon>Alphaproteobacteria</taxon>
        <taxon>Acetobacterales</taxon>
        <taxon>Acetobacteraceae</taxon>
        <taxon>Acetobacter</taxon>
    </lineage>
</organism>
<evidence type="ECO:0000313" key="2">
    <source>
        <dbReference type="EMBL" id="GEN65051.1"/>
    </source>
</evidence>
<proteinExistence type="predicted"/>
<dbReference type="Gene3D" id="2.60.120.260">
    <property type="entry name" value="Galactose-binding domain-like"/>
    <property type="match status" value="1"/>
</dbReference>
<dbReference type="EMBL" id="BJYG01000068">
    <property type="protein sequence ID" value="GEN65051.1"/>
    <property type="molecule type" value="Genomic_DNA"/>
</dbReference>
<evidence type="ECO:0000313" key="3">
    <source>
        <dbReference type="Proteomes" id="UP000321746"/>
    </source>
</evidence>
<dbReference type="PANTHER" id="PTHR37834:SF2">
    <property type="entry name" value="ESTERASE, SGNH HYDROLASE-TYPE"/>
    <property type="match status" value="1"/>
</dbReference>
<dbReference type="OrthoDB" id="7217248at2"/>
<dbReference type="SUPFAM" id="SSF49899">
    <property type="entry name" value="Concanavalin A-like lectins/glucanases"/>
    <property type="match status" value="1"/>
</dbReference>
<evidence type="ECO:0000259" key="1">
    <source>
        <dbReference type="Pfam" id="PF13472"/>
    </source>
</evidence>
<gene>
    <name evidence="2" type="ORF">AOE01nite_32750</name>
</gene>
<dbReference type="Gene3D" id="3.40.50.1110">
    <property type="entry name" value="SGNH hydrolase"/>
    <property type="match status" value="1"/>
</dbReference>
<dbReference type="RefSeq" id="WP_146892523.1">
    <property type="nucleotide sequence ID" value="NZ_BJYG01000068.1"/>
</dbReference>
<reference evidence="2 3" key="1">
    <citation type="submission" date="2019-07" db="EMBL/GenBank/DDBJ databases">
        <title>Whole genome shotgun sequence of Acetobacter oeni NBRC 105207.</title>
        <authorList>
            <person name="Hosoyama A."/>
            <person name="Uohara A."/>
            <person name="Ohji S."/>
            <person name="Ichikawa N."/>
        </authorList>
    </citation>
    <scope>NUCLEOTIDE SEQUENCE [LARGE SCALE GENOMIC DNA]</scope>
    <source>
        <strain evidence="2 3">NBRC 105207</strain>
    </source>
</reference>
<feature type="domain" description="SGNH hydrolase-type esterase" evidence="1">
    <location>
        <begin position="653"/>
        <end position="825"/>
    </location>
</feature>
<dbReference type="AlphaFoldDB" id="A0A511XQ19"/>
<dbReference type="Pfam" id="PF13385">
    <property type="entry name" value="Laminin_G_3"/>
    <property type="match status" value="1"/>
</dbReference>
<protein>
    <recommendedName>
        <fullName evidence="1">SGNH hydrolase-type esterase domain-containing protein</fullName>
    </recommendedName>
</protein>
<name>A0A511XQ19_9PROT</name>
<dbReference type="InterPro" id="IPR052762">
    <property type="entry name" value="PCW_deacetylase/CE"/>
</dbReference>
<dbReference type="InterPro" id="IPR036514">
    <property type="entry name" value="SGNH_hydro_sf"/>
</dbReference>
<dbReference type="Gene3D" id="2.60.120.200">
    <property type="match status" value="1"/>
</dbReference>
<dbReference type="PANTHER" id="PTHR37834">
    <property type="entry name" value="GDSL-LIKE LIPASE/ACYLHYDROLASE DOMAIN PROTEIN (AFU_ORTHOLOGUE AFUA_2G00620)"/>
    <property type="match status" value="1"/>
</dbReference>
<sequence>MTFNVTPDTTTGFATSPVTGFDEGLASGNFCWLVNSSSKAEALFTTAGTSVEIEAIVEVSTAGKDNMIVAMQDGLVSLAIEPSGYVQAYVGAVAKGTSFTLTSATTILDGTPHRIAATFDGSNVLIFIDGKLDASGAVTSTALAGVNWTTGQFGIGYFPGASGTTFANWGLIDEVAIFSPARDTTAYTPETVPYTGTETGLVALYHLDGNGTDSTVAAVASTTYTLTGSASLVEGTAATYTLTPNNSGPATAVVVTPASTITGTFSPATITLPAGVTTGVTFTFTPSATGAGTISTTNNGSLTDPAALTISVASSSTPFSTYTLIGPVSLTVGSASTFTVTPGAGAANSSAITITPASTVTGTFTPASVTFTAGSTSAATFTFTPGASGTGDLTTTNSASLTNPSAIAFSAVTAASSFTTYTLTGPAALTAGSASTYTITPGSGSALSSAVTFTPACTLGGTFSPATVTLSADSTTAVTFTFTPEAAGSGTLSTANSGSLTNPASLSLVATAAAVQTGPMNNAAITYSPWNWSVTAAGAISANPGAYLNFGFTGTTLQINCNISANSGSMPEFYVVIDGQAPQLFTAAATITVTLPTATSSWPVHTCELIFKSSTCTADRWSPQETSLTITNIVLTTGATLSVIAPFAKKVLVYGDSIVEGYQTLQKLTSTTTDAEVSDASLAWGYQLRNALGIEVGIVAFTGTGLTVTGNGNVPPLTTTWNQLWNGQPRDFTVAPDVIVINEGTNDGAHSASENAVQTAAVTVLQDLIATCPDTQIVVMQPFQGTGSYFTTASRVTVTTALQAAISQCASGLISWVPTDGWFTSAMPTADGTHPLGVSTIQDILPAAVTSLAPLMQQTLRVYSFF</sequence>
<dbReference type="InterPro" id="IPR013320">
    <property type="entry name" value="ConA-like_dom_sf"/>
</dbReference>